<evidence type="ECO:0000313" key="1">
    <source>
        <dbReference type="EMBL" id="KAA1065892.1"/>
    </source>
</evidence>
<proteinExistence type="predicted"/>
<accession>A0A5B0LMX8</accession>
<dbReference type="Proteomes" id="UP000324748">
    <property type="component" value="Unassembled WGS sequence"/>
</dbReference>
<comment type="caution">
    <text evidence="1">The sequence shown here is derived from an EMBL/GenBank/DDBJ whole genome shotgun (WGS) entry which is preliminary data.</text>
</comment>
<gene>
    <name evidence="1" type="ORF">PGT21_014420</name>
</gene>
<organism evidence="1 2">
    <name type="scientific">Puccinia graminis f. sp. tritici</name>
    <dbReference type="NCBI Taxonomy" id="56615"/>
    <lineage>
        <taxon>Eukaryota</taxon>
        <taxon>Fungi</taxon>
        <taxon>Dikarya</taxon>
        <taxon>Basidiomycota</taxon>
        <taxon>Pucciniomycotina</taxon>
        <taxon>Pucciniomycetes</taxon>
        <taxon>Pucciniales</taxon>
        <taxon>Pucciniaceae</taxon>
        <taxon>Puccinia</taxon>
    </lineage>
</organism>
<sequence length="131" mass="14067">MVSGEKHAFWATGPSSSSSFDKQTSDISSVDVRLHTYIHTSTGRVTGYKSPILLAAKDALALDSFYLGRVVEVFFDLILSELLPTPPSISPGACSEAALIQQQPNTTLTTREYIFSNQSTASKAPLNPASD</sequence>
<keyword evidence="2" id="KW-1185">Reference proteome</keyword>
<reference evidence="1 2" key="1">
    <citation type="submission" date="2019-05" db="EMBL/GenBank/DDBJ databases">
        <title>Emergence of the Ug99 lineage of the wheat stem rust pathogen through somatic hybridization.</title>
        <authorList>
            <person name="Li F."/>
            <person name="Upadhyaya N.M."/>
            <person name="Sperschneider J."/>
            <person name="Matny O."/>
            <person name="Nguyen-Phuc H."/>
            <person name="Mago R."/>
            <person name="Raley C."/>
            <person name="Miller M.E."/>
            <person name="Silverstein K.A.T."/>
            <person name="Henningsen E."/>
            <person name="Hirsch C.D."/>
            <person name="Visser B."/>
            <person name="Pretorius Z.A."/>
            <person name="Steffenson B.J."/>
            <person name="Schwessinger B."/>
            <person name="Dodds P.N."/>
            <person name="Figueroa M."/>
        </authorList>
    </citation>
    <scope>NUCLEOTIDE SEQUENCE [LARGE SCALE GENOMIC DNA]</scope>
    <source>
        <strain evidence="1">21-0</strain>
    </source>
</reference>
<protein>
    <submittedName>
        <fullName evidence="1">Uncharacterized protein</fullName>
    </submittedName>
</protein>
<dbReference type="EMBL" id="VSWC01000196">
    <property type="protein sequence ID" value="KAA1065892.1"/>
    <property type="molecule type" value="Genomic_DNA"/>
</dbReference>
<dbReference type="AlphaFoldDB" id="A0A5B0LMX8"/>
<name>A0A5B0LMX8_PUCGR</name>
<evidence type="ECO:0000313" key="2">
    <source>
        <dbReference type="Proteomes" id="UP000324748"/>
    </source>
</evidence>